<protein>
    <submittedName>
        <fullName evidence="2">Uncharacterized protein</fullName>
    </submittedName>
</protein>
<proteinExistence type="predicted"/>
<dbReference type="AlphaFoldDB" id="A0A164RBZ6"/>
<evidence type="ECO:0000313" key="2">
    <source>
        <dbReference type="EMBL" id="KZS90431.1"/>
    </source>
</evidence>
<evidence type="ECO:0000313" key="3">
    <source>
        <dbReference type="Proteomes" id="UP000076722"/>
    </source>
</evidence>
<keyword evidence="3" id="KW-1185">Reference proteome</keyword>
<reference evidence="2 3" key="1">
    <citation type="journal article" date="2016" name="Mol. Biol. Evol.">
        <title>Comparative Genomics of Early-Diverging Mushroom-Forming Fungi Provides Insights into the Origins of Lignocellulose Decay Capabilities.</title>
        <authorList>
            <person name="Nagy L.G."/>
            <person name="Riley R."/>
            <person name="Tritt A."/>
            <person name="Adam C."/>
            <person name="Daum C."/>
            <person name="Floudas D."/>
            <person name="Sun H."/>
            <person name="Yadav J.S."/>
            <person name="Pangilinan J."/>
            <person name="Larsson K.H."/>
            <person name="Matsuura K."/>
            <person name="Barry K."/>
            <person name="Labutti K."/>
            <person name="Kuo R."/>
            <person name="Ohm R.A."/>
            <person name="Bhattacharya S.S."/>
            <person name="Shirouzu T."/>
            <person name="Yoshinaga Y."/>
            <person name="Martin F.M."/>
            <person name="Grigoriev I.V."/>
            <person name="Hibbett D.S."/>
        </authorList>
    </citation>
    <scope>NUCLEOTIDE SEQUENCE [LARGE SCALE GENOMIC DNA]</scope>
    <source>
        <strain evidence="2 3">HHB9708</strain>
    </source>
</reference>
<gene>
    <name evidence="2" type="ORF">SISNIDRAFT_468507</name>
</gene>
<name>A0A164RBZ6_9AGAM</name>
<organism evidence="2 3">
    <name type="scientific">Sistotremastrum niveocremeum HHB9708</name>
    <dbReference type="NCBI Taxonomy" id="1314777"/>
    <lineage>
        <taxon>Eukaryota</taxon>
        <taxon>Fungi</taxon>
        <taxon>Dikarya</taxon>
        <taxon>Basidiomycota</taxon>
        <taxon>Agaricomycotina</taxon>
        <taxon>Agaricomycetes</taxon>
        <taxon>Sistotremastrales</taxon>
        <taxon>Sistotremastraceae</taxon>
        <taxon>Sertulicium</taxon>
        <taxon>Sertulicium niveocremeum</taxon>
    </lineage>
</organism>
<feature type="region of interest" description="Disordered" evidence="1">
    <location>
        <begin position="1"/>
        <end position="29"/>
    </location>
</feature>
<sequence>MSPRQSAPGNTKRISRVASSQMSSGLEDGTRGLHVSDSVLEFDPYTQITFVPGLILIAEVQMYLLAPHLFNVLINTCQAERERRREIEAASAAKRKEALDKLTLLVKQCSADSDRQSIKCTADAAARAMVIIRSREEELKAHVRAYIHSARLKEELQAQKEESEAWKQIAIEFLNDNATYPQDEEYWKSVVIGRNTDRDAPDAFETSFNV</sequence>
<accession>A0A164RBZ6</accession>
<evidence type="ECO:0000256" key="1">
    <source>
        <dbReference type="SAM" id="MobiDB-lite"/>
    </source>
</evidence>
<dbReference type="Proteomes" id="UP000076722">
    <property type="component" value="Unassembled WGS sequence"/>
</dbReference>
<dbReference type="EMBL" id="KV419421">
    <property type="protein sequence ID" value="KZS90431.1"/>
    <property type="molecule type" value="Genomic_DNA"/>
</dbReference>